<keyword evidence="2" id="KW-1185">Reference proteome</keyword>
<sequence>MKKIYLILMVLLSLPKLYTQEINISYDYSSVKKLIEILDSDELNEKDFKELVALHGTKAYLRKLSTFFPGINESSFKKSLTAALKGEYLDKDPFMFSKLTPLIPHAQKLLAEVIQKEKELAKNSVFLLKEYSPKNVKLDVTVYMILGVIGGGWTFDDAPNSFYVDFASMKGDYNGLSYLSTHELFHLVQYQYMNESPEQSSDKVNYLLDQMIREGTATYVADFSKISSSGPYIDFSKKEYSRNFRRMETNFALLETILFRAKHDATVNIDLLYNIGLSGMYQSPMYYVGYHMIKLIEKYNDKPELLALLRKPPVDIILSYIQLCEAYKDKDNEFVVFSETTVKILESMKSQESNKK</sequence>
<dbReference type="OrthoDB" id="921675at2"/>
<evidence type="ECO:0000313" key="1">
    <source>
        <dbReference type="EMBL" id="TSE10195.1"/>
    </source>
</evidence>
<name>A0A554VP58_9FLAO</name>
<evidence type="ECO:0000313" key="2">
    <source>
        <dbReference type="Proteomes" id="UP000318833"/>
    </source>
</evidence>
<evidence type="ECO:0008006" key="3">
    <source>
        <dbReference type="Google" id="ProtNLM"/>
    </source>
</evidence>
<dbReference type="InterPro" id="IPR043754">
    <property type="entry name" value="DUF5700"/>
</dbReference>
<gene>
    <name evidence="1" type="ORF">FOF46_05490</name>
</gene>
<reference evidence="1 2" key="1">
    <citation type="submission" date="2019-07" db="EMBL/GenBank/DDBJ databases">
        <title>The draft genome sequence of Aquimarina algiphila M91.</title>
        <authorList>
            <person name="Meng X."/>
        </authorList>
    </citation>
    <scope>NUCLEOTIDE SEQUENCE [LARGE SCALE GENOMIC DNA]</scope>
    <source>
        <strain evidence="1 2">M91</strain>
    </source>
</reference>
<proteinExistence type="predicted"/>
<comment type="caution">
    <text evidence="1">The sequence shown here is derived from an EMBL/GenBank/DDBJ whole genome shotgun (WGS) entry which is preliminary data.</text>
</comment>
<protein>
    <recommendedName>
        <fullName evidence="3">DUF2268 domain-containing protein</fullName>
    </recommendedName>
</protein>
<dbReference type="RefSeq" id="WP_143915752.1">
    <property type="nucleotide sequence ID" value="NZ_CANLFO010000006.1"/>
</dbReference>
<dbReference type="EMBL" id="VLNR01000008">
    <property type="protein sequence ID" value="TSE10195.1"/>
    <property type="molecule type" value="Genomic_DNA"/>
</dbReference>
<organism evidence="1 2">
    <name type="scientific">Aquimarina algiphila</name>
    <dbReference type="NCBI Taxonomy" id="2047982"/>
    <lineage>
        <taxon>Bacteria</taxon>
        <taxon>Pseudomonadati</taxon>
        <taxon>Bacteroidota</taxon>
        <taxon>Flavobacteriia</taxon>
        <taxon>Flavobacteriales</taxon>
        <taxon>Flavobacteriaceae</taxon>
        <taxon>Aquimarina</taxon>
    </lineage>
</organism>
<dbReference type="Pfam" id="PF18958">
    <property type="entry name" value="DUF5700"/>
    <property type="match status" value="1"/>
</dbReference>
<dbReference type="Proteomes" id="UP000318833">
    <property type="component" value="Unassembled WGS sequence"/>
</dbReference>
<accession>A0A554VP58</accession>
<dbReference type="AlphaFoldDB" id="A0A554VP58"/>